<dbReference type="Proteomes" id="UP000320896">
    <property type="component" value="Unassembled WGS sequence"/>
</dbReference>
<evidence type="ECO:0000313" key="4">
    <source>
        <dbReference type="Proteomes" id="UP000315060"/>
    </source>
</evidence>
<gene>
    <name evidence="3" type="ORF">AZJ28_06590</name>
    <name evidence="2" type="ORF">AZJ70_09140</name>
    <name evidence="1" type="ORF">AZK02_05560</name>
</gene>
<name>A0A559H2R0_STREE</name>
<proteinExistence type="predicted"/>
<dbReference type="AlphaFoldDB" id="A0A559H2R0"/>
<evidence type="ECO:0000313" key="5">
    <source>
        <dbReference type="Proteomes" id="UP000318940"/>
    </source>
</evidence>
<comment type="caution">
    <text evidence="3">The sequence shown here is derived from an EMBL/GenBank/DDBJ whole genome shotgun (WGS) entry which is preliminary data.</text>
</comment>
<evidence type="ECO:0000313" key="6">
    <source>
        <dbReference type="Proteomes" id="UP000320896"/>
    </source>
</evidence>
<evidence type="ECO:0000313" key="1">
    <source>
        <dbReference type="EMBL" id="TVW27113.1"/>
    </source>
</evidence>
<protein>
    <submittedName>
        <fullName evidence="3">Uncharacterized protein</fullName>
    </submittedName>
</protein>
<dbReference type="EMBL" id="VMYC01000104">
    <property type="protein sequence ID" value="TVX69772.1"/>
    <property type="molecule type" value="Genomic_DNA"/>
</dbReference>
<evidence type="ECO:0000313" key="3">
    <source>
        <dbReference type="EMBL" id="TVX69772.1"/>
    </source>
</evidence>
<dbReference type="EMBL" id="VMVH01000051">
    <property type="protein sequence ID" value="TVW27113.1"/>
    <property type="molecule type" value="Genomic_DNA"/>
</dbReference>
<dbReference type="Proteomes" id="UP000315060">
    <property type="component" value="Unassembled WGS sequence"/>
</dbReference>
<dbReference type="EMBL" id="VMWH01000116">
    <property type="protein sequence ID" value="TVW83340.1"/>
    <property type="molecule type" value="Genomic_DNA"/>
</dbReference>
<sequence length="87" mass="10610">MTTIISHYPLKIKQIFRIFRLVGTNFSFFFEYMIQIVVRSVKDYSENRKFDAETLEFRKTYSKMKYGRNNVILEFKLNYNNIVEVSF</sequence>
<evidence type="ECO:0000313" key="2">
    <source>
        <dbReference type="EMBL" id="TVW83340.1"/>
    </source>
</evidence>
<reference evidence="4 5" key="1">
    <citation type="submission" date="2019-07" db="EMBL/GenBank/DDBJ databases">
        <authorList>
            <person name="Mohale T."/>
        </authorList>
    </citation>
    <scope>NUCLEOTIDE SEQUENCE [LARGE SCALE GENOMIC DNA]</scope>
    <source>
        <strain evidence="2 6">NTPn 126</strain>
        <strain evidence="1 5">NTPn 189</strain>
        <strain evidence="3 4">NTPn 59</strain>
    </source>
</reference>
<accession>A0A559H2R0</accession>
<organism evidence="3 4">
    <name type="scientific">Streptococcus pneumoniae</name>
    <dbReference type="NCBI Taxonomy" id="1313"/>
    <lineage>
        <taxon>Bacteria</taxon>
        <taxon>Bacillati</taxon>
        <taxon>Bacillota</taxon>
        <taxon>Bacilli</taxon>
        <taxon>Lactobacillales</taxon>
        <taxon>Streptococcaceae</taxon>
        <taxon>Streptococcus</taxon>
    </lineage>
</organism>
<dbReference type="Proteomes" id="UP000318940">
    <property type="component" value="Unassembled WGS sequence"/>
</dbReference>